<gene>
    <name evidence="4" type="ORF">XENOCAPTIV_028425</name>
</gene>
<dbReference type="InterPro" id="IPR050473">
    <property type="entry name" value="A2M/Complement_sys"/>
</dbReference>
<dbReference type="Pfam" id="PF07703">
    <property type="entry name" value="A2M_BRD"/>
    <property type="match status" value="1"/>
</dbReference>
<evidence type="ECO:0000313" key="5">
    <source>
        <dbReference type="Proteomes" id="UP001434883"/>
    </source>
</evidence>
<evidence type="ECO:0000313" key="4">
    <source>
        <dbReference type="EMBL" id="MEQ2194382.1"/>
    </source>
</evidence>
<dbReference type="InterPro" id="IPR011626">
    <property type="entry name" value="Alpha-macroglobulin_TED"/>
</dbReference>
<feature type="domain" description="Alpha-macroglobulin-like TED" evidence="2">
    <location>
        <begin position="83"/>
        <end position="138"/>
    </location>
</feature>
<sequence length="141" mass="15801">MLPSFRIISYYHPTDNEVVSDSVRVELIEEENVCSVASKRGKYRQEVRVGAQTTRSVPFVIIPMKEGDRREQVSGLVENAISGKSMGTLIYQPGGCGEQNMIHMTLPVIATTYLDKTNQWEAVGFNKRNEALQHIKTGKVT</sequence>
<keyword evidence="5" id="KW-1185">Reference proteome</keyword>
<evidence type="ECO:0000259" key="2">
    <source>
        <dbReference type="Pfam" id="PF07678"/>
    </source>
</evidence>
<dbReference type="SUPFAM" id="SSF48239">
    <property type="entry name" value="Terpenoid cyclases/Protein prenyltransferases"/>
    <property type="match status" value="1"/>
</dbReference>
<dbReference type="Gene3D" id="1.50.10.20">
    <property type="match status" value="1"/>
</dbReference>
<comment type="caution">
    <text evidence="4">The sequence shown here is derived from an EMBL/GenBank/DDBJ whole genome shotgun (WGS) entry which is preliminary data.</text>
</comment>
<dbReference type="Gene3D" id="2.60.40.1930">
    <property type="match status" value="1"/>
</dbReference>
<dbReference type="PROSITE" id="PS00477">
    <property type="entry name" value="ALPHA_2_MACROGLOBULIN"/>
    <property type="match status" value="1"/>
</dbReference>
<dbReference type="SMART" id="SM01419">
    <property type="entry name" value="Thiol-ester_cl"/>
    <property type="match status" value="1"/>
</dbReference>
<dbReference type="PANTHER" id="PTHR11412">
    <property type="entry name" value="MACROGLOBULIN / COMPLEMENT"/>
    <property type="match status" value="1"/>
</dbReference>
<dbReference type="InterPro" id="IPR008930">
    <property type="entry name" value="Terpenoid_cyclase/PrenylTrfase"/>
</dbReference>
<proteinExistence type="predicted"/>
<dbReference type="InterPro" id="IPR047565">
    <property type="entry name" value="Alpha-macroglob_thiol-ester_cl"/>
</dbReference>
<reference evidence="4 5" key="1">
    <citation type="submission" date="2021-06" db="EMBL/GenBank/DDBJ databases">
        <authorList>
            <person name="Palmer J.M."/>
        </authorList>
    </citation>
    <scope>NUCLEOTIDE SEQUENCE [LARGE SCALE GENOMIC DNA]</scope>
    <source>
        <strain evidence="4 5">XC_2019</strain>
        <tissue evidence="4">Muscle</tissue>
    </source>
</reference>
<dbReference type="InterPro" id="IPR011625">
    <property type="entry name" value="A2M_N_BRD"/>
</dbReference>
<dbReference type="PANTHER" id="PTHR11412:SF81">
    <property type="entry name" value="COMPLEMENT C3"/>
    <property type="match status" value="1"/>
</dbReference>
<evidence type="ECO:0000256" key="1">
    <source>
        <dbReference type="ARBA" id="ARBA00023157"/>
    </source>
</evidence>
<dbReference type="Pfam" id="PF07678">
    <property type="entry name" value="TED_complement"/>
    <property type="match status" value="1"/>
</dbReference>
<name>A0ABV0QFV3_9TELE</name>
<protein>
    <submittedName>
        <fullName evidence="4">Uncharacterized protein</fullName>
    </submittedName>
</protein>
<feature type="domain" description="Alpha-2-macroglobulin bait region" evidence="3">
    <location>
        <begin position="1"/>
        <end position="54"/>
    </location>
</feature>
<dbReference type="EMBL" id="JAHRIN010009178">
    <property type="protein sequence ID" value="MEQ2194382.1"/>
    <property type="molecule type" value="Genomic_DNA"/>
</dbReference>
<keyword evidence="1" id="KW-1015">Disulfide bond</keyword>
<accession>A0ABV0QFV3</accession>
<organism evidence="4 5">
    <name type="scientific">Xenoophorus captivus</name>
    <dbReference type="NCBI Taxonomy" id="1517983"/>
    <lineage>
        <taxon>Eukaryota</taxon>
        <taxon>Metazoa</taxon>
        <taxon>Chordata</taxon>
        <taxon>Craniata</taxon>
        <taxon>Vertebrata</taxon>
        <taxon>Euteleostomi</taxon>
        <taxon>Actinopterygii</taxon>
        <taxon>Neopterygii</taxon>
        <taxon>Teleostei</taxon>
        <taxon>Neoteleostei</taxon>
        <taxon>Acanthomorphata</taxon>
        <taxon>Ovalentaria</taxon>
        <taxon>Atherinomorphae</taxon>
        <taxon>Cyprinodontiformes</taxon>
        <taxon>Goodeidae</taxon>
        <taxon>Xenoophorus</taxon>
    </lineage>
</organism>
<dbReference type="InterPro" id="IPR019742">
    <property type="entry name" value="MacrogloblnA2_CS"/>
</dbReference>
<dbReference type="Proteomes" id="UP001434883">
    <property type="component" value="Unassembled WGS sequence"/>
</dbReference>
<evidence type="ECO:0000259" key="3">
    <source>
        <dbReference type="Pfam" id="PF07703"/>
    </source>
</evidence>